<dbReference type="Gene3D" id="3.40.50.1980">
    <property type="entry name" value="Nitrogenase molybdenum iron protein domain"/>
    <property type="match status" value="2"/>
</dbReference>
<feature type="chain" id="PRO_5038357533" evidence="5">
    <location>
        <begin position="26"/>
        <end position="313"/>
    </location>
</feature>
<proteinExistence type="inferred from homology"/>
<evidence type="ECO:0000256" key="4">
    <source>
        <dbReference type="RuleBase" id="RU003512"/>
    </source>
</evidence>
<comment type="caution">
    <text evidence="6">The sequence shown here is derived from an EMBL/GenBank/DDBJ whole genome shotgun (WGS) entry which is preliminary data.</text>
</comment>
<evidence type="ECO:0000256" key="2">
    <source>
        <dbReference type="ARBA" id="ARBA00022448"/>
    </source>
</evidence>
<reference evidence="6 7" key="1">
    <citation type="submission" date="2019-10" db="EMBL/GenBank/DDBJ databases">
        <title>Actinomadura rubteroloni sp. nov. and Actinomadura macrotermitis sp. nov., isolated from the gut of fungus growing-termite Macrotermes natalensis.</title>
        <authorList>
            <person name="Benndorf R."/>
            <person name="Martin K."/>
            <person name="Kuefner M."/>
            <person name="De Beer W."/>
            <person name="Kaster A.-K."/>
            <person name="Vollmers J."/>
            <person name="Poulsen M."/>
            <person name="Beemelmanns C."/>
        </authorList>
    </citation>
    <scope>NUCLEOTIDE SEQUENCE [LARGE SCALE GENOMIC DNA]</scope>
    <source>
        <strain evidence="6 7">RB68</strain>
    </source>
</reference>
<protein>
    <submittedName>
        <fullName evidence="6">High-affinity zinc uptake system binding-protein ZnuA</fullName>
    </submittedName>
</protein>
<dbReference type="InterPro" id="IPR006127">
    <property type="entry name" value="ZnuA-like"/>
</dbReference>
<evidence type="ECO:0000313" key="7">
    <source>
        <dbReference type="Proteomes" id="UP000487268"/>
    </source>
</evidence>
<evidence type="ECO:0000313" key="6">
    <source>
        <dbReference type="EMBL" id="MQY02710.1"/>
    </source>
</evidence>
<dbReference type="InterPro" id="IPR006128">
    <property type="entry name" value="Lipoprotein_PsaA-like"/>
</dbReference>
<dbReference type="Proteomes" id="UP000487268">
    <property type="component" value="Unassembled WGS sequence"/>
</dbReference>
<dbReference type="PRINTS" id="PR00690">
    <property type="entry name" value="ADHESNFAMILY"/>
</dbReference>
<dbReference type="InterPro" id="IPR006129">
    <property type="entry name" value="AdhesinB"/>
</dbReference>
<dbReference type="PRINTS" id="PR00691">
    <property type="entry name" value="ADHESINB"/>
</dbReference>
<keyword evidence="2 4" id="KW-0813">Transport</keyword>
<dbReference type="RefSeq" id="WP_328593708.1">
    <property type="nucleotide sequence ID" value="NZ_WEGH01000001.1"/>
</dbReference>
<keyword evidence="7" id="KW-1185">Reference proteome</keyword>
<evidence type="ECO:0000256" key="1">
    <source>
        <dbReference type="ARBA" id="ARBA00011028"/>
    </source>
</evidence>
<feature type="signal peptide" evidence="5">
    <location>
        <begin position="1"/>
        <end position="25"/>
    </location>
</feature>
<name>A0A7K0BNE4_9ACTN</name>
<evidence type="ECO:0000256" key="5">
    <source>
        <dbReference type="SAM" id="SignalP"/>
    </source>
</evidence>
<dbReference type="EMBL" id="WEGH01000001">
    <property type="protein sequence ID" value="MQY02710.1"/>
    <property type="molecule type" value="Genomic_DNA"/>
</dbReference>
<gene>
    <name evidence="6" type="primary">znuA</name>
    <name evidence="6" type="ORF">ACRB68_07450</name>
</gene>
<dbReference type="GO" id="GO:0046872">
    <property type="term" value="F:metal ion binding"/>
    <property type="evidence" value="ECO:0007669"/>
    <property type="project" value="InterPro"/>
</dbReference>
<organism evidence="6 7">
    <name type="scientific">Actinomadura macrotermitis</name>
    <dbReference type="NCBI Taxonomy" id="2585200"/>
    <lineage>
        <taxon>Bacteria</taxon>
        <taxon>Bacillati</taxon>
        <taxon>Actinomycetota</taxon>
        <taxon>Actinomycetes</taxon>
        <taxon>Streptosporangiales</taxon>
        <taxon>Thermomonosporaceae</taxon>
        <taxon>Actinomadura</taxon>
    </lineage>
</organism>
<dbReference type="AlphaFoldDB" id="A0A7K0BNE4"/>
<dbReference type="PANTHER" id="PTHR42953:SF3">
    <property type="entry name" value="HIGH-AFFINITY ZINC UPTAKE SYSTEM PROTEIN ZNUA"/>
    <property type="match status" value="1"/>
</dbReference>
<accession>A0A7K0BNE4</accession>
<dbReference type="SUPFAM" id="SSF53807">
    <property type="entry name" value="Helical backbone' metal receptor"/>
    <property type="match status" value="1"/>
</dbReference>
<dbReference type="GO" id="GO:0007155">
    <property type="term" value="P:cell adhesion"/>
    <property type="evidence" value="ECO:0007669"/>
    <property type="project" value="InterPro"/>
</dbReference>
<comment type="similarity">
    <text evidence="1 4">Belongs to the bacterial solute-binding protein 9 family.</text>
</comment>
<dbReference type="PROSITE" id="PS51257">
    <property type="entry name" value="PROKAR_LIPOPROTEIN"/>
    <property type="match status" value="1"/>
</dbReference>
<dbReference type="PANTHER" id="PTHR42953">
    <property type="entry name" value="HIGH-AFFINITY ZINC UPTAKE SYSTEM PROTEIN ZNUA-RELATED"/>
    <property type="match status" value="1"/>
</dbReference>
<keyword evidence="3 5" id="KW-0732">Signal</keyword>
<dbReference type="Pfam" id="PF01297">
    <property type="entry name" value="ZnuA"/>
    <property type="match status" value="1"/>
</dbReference>
<dbReference type="InterPro" id="IPR050492">
    <property type="entry name" value="Bact_metal-bind_prot9"/>
</dbReference>
<dbReference type="GO" id="GO:0030001">
    <property type="term" value="P:metal ion transport"/>
    <property type="evidence" value="ECO:0007669"/>
    <property type="project" value="InterPro"/>
</dbReference>
<evidence type="ECO:0000256" key="3">
    <source>
        <dbReference type="ARBA" id="ARBA00022729"/>
    </source>
</evidence>
<sequence length="313" mass="32392">MLTLRGTPRLLPAAAFAVAGLTALSACGDAGADGAGGKTKVVASFYPMAWLSQEVGGADVTVQTLTKPGAEPHDLELTPRQIGDVGKARLTVYVKGVQPAVDQAVAKEAKGRALDAATTVKTLPAPHGGEEEEEGHEHAEVSYDPHLWLDPSRMAAVAKALGDRLAAADPAHAAGYRTRAAALAGRLAELDKAFQDGLKTCKHKTIVTAHAAFGYLADRYGLTQVPIAGVDAASEPSPKRLGELTRQVRAAGATTVFTETLVSPKVAESLAREAGVKTAVLDPVEGIKKGAGGDYQTVMRADLGTLRSALECS</sequence>